<dbReference type="InterPro" id="IPR006175">
    <property type="entry name" value="YjgF/YER057c/UK114"/>
</dbReference>
<dbReference type="InterPro" id="IPR035959">
    <property type="entry name" value="RutC-like_sf"/>
</dbReference>
<dbReference type="CDD" id="cd00448">
    <property type="entry name" value="YjgF_YER057c_UK114_family"/>
    <property type="match status" value="1"/>
</dbReference>
<dbReference type="PANTHER" id="PTHR43857">
    <property type="entry name" value="BLR7761 PROTEIN"/>
    <property type="match status" value="1"/>
</dbReference>
<accession>A0A5S5CX43</accession>
<dbReference type="SUPFAM" id="SSF55298">
    <property type="entry name" value="YjgF-like"/>
    <property type="match status" value="1"/>
</dbReference>
<evidence type="ECO:0000313" key="2">
    <source>
        <dbReference type="Proteomes" id="UP000322499"/>
    </source>
</evidence>
<organism evidence="1 2">
    <name type="scientific">Blastococcus xanthinilyticus</name>
    <dbReference type="NCBI Taxonomy" id="1564164"/>
    <lineage>
        <taxon>Bacteria</taxon>
        <taxon>Bacillati</taxon>
        <taxon>Actinomycetota</taxon>
        <taxon>Actinomycetes</taxon>
        <taxon>Geodermatophilales</taxon>
        <taxon>Geodermatophilaceae</taxon>
        <taxon>Blastococcus</taxon>
    </lineage>
</organism>
<name>A0A5S5CX43_9ACTN</name>
<reference evidence="1 2" key="1">
    <citation type="submission" date="2019-07" db="EMBL/GenBank/DDBJ databases">
        <title>Genomic Encyclopedia of Archaeal and Bacterial Type Strains, Phase II (KMG-II): from individual species to whole genera.</title>
        <authorList>
            <person name="Goeker M."/>
        </authorList>
    </citation>
    <scope>NUCLEOTIDE SEQUENCE [LARGE SCALE GENOMIC DNA]</scope>
    <source>
        <strain evidence="1 2">DSM 46842</strain>
    </source>
</reference>
<sequence>MIGSVSHGIEFVRPAGLAGSVPYAYASVTDPGRMVFTAGACPLDGDGATVAVGDVAGQARQVMTNLAAALEGAGAGLGDVLKTTVYVVTTDRDDLVAAWDVVRAAFGDHDAPSTLVGVTVLGHPDQLVEVEAIAVRDSWQEPAPPHDGSTVGA</sequence>
<dbReference type="AlphaFoldDB" id="A0A5S5CX43"/>
<dbReference type="Pfam" id="PF01042">
    <property type="entry name" value="Ribonuc_L-PSP"/>
    <property type="match status" value="1"/>
</dbReference>
<dbReference type="Gene3D" id="3.30.1330.40">
    <property type="entry name" value="RutC-like"/>
    <property type="match status" value="1"/>
</dbReference>
<keyword evidence="2" id="KW-1185">Reference proteome</keyword>
<protein>
    <submittedName>
        <fullName evidence="1">Enamine deaminase RidA (YjgF/YER057c/UK114 family)</fullName>
    </submittedName>
</protein>
<evidence type="ECO:0000313" key="1">
    <source>
        <dbReference type="EMBL" id="TYP88370.1"/>
    </source>
</evidence>
<gene>
    <name evidence="1" type="ORF">BD833_10473</name>
</gene>
<dbReference type="Proteomes" id="UP000322499">
    <property type="component" value="Unassembled WGS sequence"/>
</dbReference>
<proteinExistence type="predicted"/>
<dbReference type="PANTHER" id="PTHR43857:SF1">
    <property type="entry name" value="YJGH FAMILY PROTEIN"/>
    <property type="match status" value="1"/>
</dbReference>
<comment type="caution">
    <text evidence="1">The sequence shown here is derived from an EMBL/GenBank/DDBJ whole genome shotgun (WGS) entry which is preliminary data.</text>
</comment>
<dbReference type="EMBL" id="VNHW01000004">
    <property type="protein sequence ID" value="TYP88370.1"/>
    <property type="molecule type" value="Genomic_DNA"/>
</dbReference>